<sequence length="449" mass="47698">MSNESTASKSILGRWNAIPLYLRILISMGIGLVVGLLMGERAIIFEIPSQVILKLLAALAPPLILIAVTHVLMTTEISSNKAVRLAGLLILNTTVAILIGLSVANLMQPGARSEEEQSAQVTLEEDHAQKSPLELLISNIPKSLLGPLGDKQNVIGIIIIAVAFGTALRSYRDRPIVNIVDLVEIAYEVLLKVLHWIIQLVPIGVFAVVATTVGVKGLGELLKMGNFVVAVLVALALQAVWYLLRIQFFSWVKPFDAIRGVRDAMIMAFSTDSSTATMPVTYANLKENVGVSEESASLGALVGANFNNDGTALYEAMAALFIAQLIGNDLSIAQQATVVLTSIIASVGASGIPEAGLVTMALVFSAVGLPISYIPLLLTVDWFLDRCRTTINVLGDVNVACLLDGRTKPPADHTGIDSSNGDEDSDSLSDSQSANQIPIAPDSNPQSEQ</sequence>
<evidence type="ECO:0000256" key="4">
    <source>
        <dbReference type="ARBA" id="ARBA00022989"/>
    </source>
</evidence>
<proteinExistence type="predicted"/>
<dbReference type="EMBL" id="SIHI01000025">
    <property type="protein sequence ID" value="TWT47042.1"/>
    <property type="molecule type" value="Genomic_DNA"/>
</dbReference>
<dbReference type="SUPFAM" id="SSF118215">
    <property type="entry name" value="Proton glutamate symport protein"/>
    <property type="match status" value="1"/>
</dbReference>
<dbReference type="GO" id="GO:0015293">
    <property type="term" value="F:symporter activity"/>
    <property type="evidence" value="ECO:0007669"/>
    <property type="project" value="InterPro"/>
</dbReference>
<evidence type="ECO:0000313" key="8">
    <source>
        <dbReference type="EMBL" id="TWT47042.1"/>
    </source>
</evidence>
<comment type="subcellular location">
    <subcellularLocation>
        <location evidence="1">Membrane</location>
        <topology evidence="1">Multi-pass membrane protein</topology>
    </subcellularLocation>
</comment>
<dbReference type="InterPro" id="IPR036458">
    <property type="entry name" value="Na:dicarbo_symporter_sf"/>
</dbReference>
<evidence type="ECO:0000256" key="6">
    <source>
        <dbReference type="SAM" id="MobiDB-lite"/>
    </source>
</evidence>
<evidence type="ECO:0000256" key="5">
    <source>
        <dbReference type="ARBA" id="ARBA00023136"/>
    </source>
</evidence>
<feature type="transmembrane region" description="Helical" evidence="7">
    <location>
        <begin position="51"/>
        <end position="73"/>
    </location>
</feature>
<evidence type="ECO:0000256" key="2">
    <source>
        <dbReference type="ARBA" id="ARBA00022448"/>
    </source>
</evidence>
<keyword evidence="2" id="KW-0813">Transport</keyword>
<gene>
    <name evidence="8" type="primary">dctA</name>
    <name evidence="8" type="ORF">KOR42_42390</name>
</gene>
<feature type="transmembrane region" description="Helical" evidence="7">
    <location>
        <begin position="358"/>
        <end position="378"/>
    </location>
</feature>
<dbReference type="InterPro" id="IPR050746">
    <property type="entry name" value="DAACS"/>
</dbReference>
<dbReference type="InterPro" id="IPR001991">
    <property type="entry name" value="Na-dicarboxylate_symporter"/>
</dbReference>
<keyword evidence="5 7" id="KW-0472">Membrane</keyword>
<protein>
    <submittedName>
        <fullName evidence="8">Aerobic C4-dicarboxylate transport protein</fullName>
    </submittedName>
</protein>
<feature type="region of interest" description="Disordered" evidence="6">
    <location>
        <begin position="409"/>
        <end position="449"/>
    </location>
</feature>
<dbReference type="Gene3D" id="1.10.3860.10">
    <property type="entry name" value="Sodium:dicarboxylate symporter"/>
    <property type="match status" value="1"/>
</dbReference>
<keyword evidence="9" id="KW-1185">Reference proteome</keyword>
<evidence type="ECO:0000256" key="3">
    <source>
        <dbReference type="ARBA" id="ARBA00022692"/>
    </source>
</evidence>
<dbReference type="AlphaFoldDB" id="A0A5C5WBN8"/>
<dbReference type="OrthoDB" id="9768885at2"/>
<dbReference type="Pfam" id="PF00375">
    <property type="entry name" value="SDF"/>
    <property type="match status" value="1"/>
</dbReference>
<dbReference type="PRINTS" id="PR00173">
    <property type="entry name" value="EDTRNSPORT"/>
</dbReference>
<dbReference type="RefSeq" id="WP_146511618.1">
    <property type="nucleotide sequence ID" value="NZ_SIHI01000025.1"/>
</dbReference>
<dbReference type="GO" id="GO:0016020">
    <property type="term" value="C:membrane"/>
    <property type="evidence" value="ECO:0007669"/>
    <property type="project" value="UniProtKB-SubCell"/>
</dbReference>
<feature type="transmembrane region" description="Helical" evidence="7">
    <location>
        <begin position="332"/>
        <end position="352"/>
    </location>
</feature>
<accession>A0A5C5WBN8</accession>
<feature type="transmembrane region" description="Helical" evidence="7">
    <location>
        <begin position="154"/>
        <end position="172"/>
    </location>
</feature>
<feature type="transmembrane region" description="Helical" evidence="7">
    <location>
        <begin position="20"/>
        <end position="39"/>
    </location>
</feature>
<dbReference type="Proteomes" id="UP000317243">
    <property type="component" value="Unassembled WGS sequence"/>
</dbReference>
<dbReference type="PANTHER" id="PTHR11958">
    <property type="entry name" value="SODIUM/DICARBOXYLATE SYMPORTER-RELATED"/>
    <property type="match status" value="1"/>
</dbReference>
<name>A0A5C5WBN8_9PLAN</name>
<reference evidence="8 9" key="1">
    <citation type="submission" date="2019-02" db="EMBL/GenBank/DDBJ databases">
        <title>Deep-cultivation of Planctomycetes and their phenomic and genomic characterization uncovers novel biology.</title>
        <authorList>
            <person name="Wiegand S."/>
            <person name="Jogler M."/>
            <person name="Boedeker C."/>
            <person name="Pinto D."/>
            <person name="Vollmers J."/>
            <person name="Rivas-Marin E."/>
            <person name="Kohn T."/>
            <person name="Peeters S.H."/>
            <person name="Heuer A."/>
            <person name="Rast P."/>
            <person name="Oberbeckmann S."/>
            <person name="Bunk B."/>
            <person name="Jeske O."/>
            <person name="Meyerdierks A."/>
            <person name="Storesund J.E."/>
            <person name="Kallscheuer N."/>
            <person name="Luecker S."/>
            <person name="Lage O.M."/>
            <person name="Pohl T."/>
            <person name="Merkel B.J."/>
            <person name="Hornburger P."/>
            <person name="Mueller R.-W."/>
            <person name="Bruemmer F."/>
            <person name="Labrenz M."/>
            <person name="Spormann A.M."/>
            <person name="Op Den Camp H."/>
            <person name="Overmann J."/>
            <person name="Amann R."/>
            <person name="Jetten M.S.M."/>
            <person name="Mascher T."/>
            <person name="Medema M.H."/>
            <person name="Devos D.P."/>
            <person name="Kaster A.-K."/>
            <person name="Ovreas L."/>
            <person name="Rohde M."/>
            <person name="Galperin M.Y."/>
            <person name="Jogler C."/>
        </authorList>
    </citation>
    <scope>NUCLEOTIDE SEQUENCE [LARGE SCALE GENOMIC DNA]</scope>
    <source>
        <strain evidence="8 9">KOR42</strain>
    </source>
</reference>
<feature type="transmembrane region" description="Helical" evidence="7">
    <location>
        <begin position="193"/>
        <end position="215"/>
    </location>
</feature>
<feature type="transmembrane region" description="Helical" evidence="7">
    <location>
        <begin position="227"/>
        <end position="244"/>
    </location>
</feature>
<feature type="transmembrane region" description="Helical" evidence="7">
    <location>
        <begin position="85"/>
        <end position="107"/>
    </location>
</feature>
<evidence type="ECO:0000313" key="9">
    <source>
        <dbReference type="Proteomes" id="UP000317243"/>
    </source>
</evidence>
<comment type="caution">
    <text evidence="8">The sequence shown here is derived from an EMBL/GenBank/DDBJ whole genome shotgun (WGS) entry which is preliminary data.</text>
</comment>
<keyword evidence="4 7" id="KW-1133">Transmembrane helix</keyword>
<keyword evidence="3 7" id="KW-0812">Transmembrane</keyword>
<organism evidence="8 9">
    <name type="scientific">Thalassoglobus neptunius</name>
    <dbReference type="NCBI Taxonomy" id="1938619"/>
    <lineage>
        <taxon>Bacteria</taxon>
        <taxon>Pseudomonadati</taxon>
        <taxon>Planctomycetota</taxon>
        <taxon>Planctomycetia</taxon>
        <taxon>Planctomycetales</taxon>
        <taxon>Planctomycetaceae</taxon>
        <taxon>Thalassoglobus</taxon>
    </lineage>
</organism>
<evidence type="ECO:0000256" key="7">
    <source>
        <dbReference type="SAM" id="Phobius"/>
    </source>
</evidence>
<dbReference type="PANTHER" id="PTHR11958:SF63">
    <property type="entry name" value="AMINO ACID TRANSPORTER"/>
    <property type="match status" value="1"/>
</dbReference>
<evidence type="ECO:0000256" key="1">
    <source>
        <dbReference type="ARBA" id="ARBA00004141"/>
    </source>
</evidence>